<accession>A0A6L2JSM8</accession>
<dbReference type="InterPro" id="IPR041588">
    <property type="entry name" value="Integrase_H2C2"/>
</dbReference>
<dbReference type="Gene3D" id="1.10.340.70">
    <property type="match status" value="1"/>
</dbReference>
<dbReference type="InterPro" id="IPR043502">
    <property type="entry name" value="DNA/RNA_pol_sf"/>
</dbReference>
<dbReference type="PANTHER" id="PTHR15503:SF45">
    <property type="entry name" value="RNA-DIRECTED DNA POLYMERASE HOMOLOG"/>
    <property type="match status" value="1"/>
</dbReference>
<gene>
    <name evidence="2" type="ORF">Tci_011961</name>
</gene>
<dbReference type="EMBL" id="BKCJ010001242">
    <property type="protein sequence ID" value="GEU39983.1"/>
    <property type="molecule type" value="Genomic_DNA"/>
</dbReference>
<comment type="caution">
    <text evidence="2">The sequence shown here is derived from an EMBL/GenBank/DDBJ whole genome shotgun (WGS) entry which is preliminary data.</text>
</comment>
<dbReference type="InterPro" id="IPR032567">
    <property type="entry name" value="RTL1-rel"/>
</dbReference>
<evidence type="ECO:0000313" key="2">
    <source>
        <dbReference type="EMBL" id="GEU39983.1"/>
    </source>
</evidence>
<dbReference type="Gene3D" id="3.10.10.10">
    <property type="entry name" value="HIV Type 1 Reverse Transcriptase, subunit A, domain 1"/>
    <property type="match status" value="1"/>
</dbReference>
<dbReference type="Pfam" id="PF17921">
    <property type="entry name" value="Integrase_H2C2"/>
    <property type="match status" value="1"/>
</dbReference>
<feature type="domain" description="Integrase zinc-binding" evidence="1">
    <location>
        <begin position="339"/>
        <end position="393"/>
    </location>
</feature>
<sequence length="427" mass="48119">MLVAMPFHNLEIHDGNDPPLGVYIESRFPVNSEPVELLTFSPLVRNSPKGVLVVVYRLLLVHDPFINSLVGPAKSSEVSVSTLSRCIMKLEKSKGLARSCSNHDPELEVSSVEKTNQNAKKIELWVDHQHLFQTPDIRVRPSDRVVNGRPRPTSYECVDPNHFRRNCPRINQATTSGGNRPNQVLAIEENRNQGNNRNQASGRAFVIGAAEASQDLNIVTGLPASREVKFRIDLIPGAMHVAKLPYSLAPTEMQERLNQLKELQDKGFIRTSSSPWGAPVLFVKKKDGYFRISDGLSRKEWMKLRQVRALSMKIHSSIKARILEAKCEATKDMPAYGNLITLIMDEAHAIKYFVHPGADKMYYDLRDLYWCPGIKKDIAMYVIKCLTCSKVKAETPETLKIASTARDSRVEAGENHYGFHNQFTENQ</sequence>
<reference evidence="2" key="1">
    <citation type="journal article" date="2019" name="Sci. Rep.">
        <title>Draft genome of Tanacetum cinerariifolium, the natural source of mosquito coil.</title>
        <authorList>
            <person name="Yamashiro T."/>
            <person name="Shiraishi A."/>
            <person name="Satake H."/>
            <person name="Nakayama K."/>
        </authorList>
    </citation>
    <scope>NUCLEOTIDE SEQUENCE</scope>
</reference>
<organism evidence="2">
    <name type="scientific">Tanacetum cinerariifolium</name>
    <name type="common">Dalmatian daisy</name>
    <name type="synonym">Chrysanthemum cinerariifolium</name>
    <dbReference type="NCBI Taxonomy" id="118510"/>
    <lineage>
        <taxon>Eukaryota</taxon>
        <taxon>Viridiplantae</taxon>
        <taxon>Streptophyta</taxon>
        <taxon>Embryophyta</taxon>
        <taxon>Tracheophyta</taxon>
        <taxon>Spermatophyta</taxon>
        <taxon>Magnoliopsida</taxon>
        <taxon>eudicotyledons</taxon>
        <taxon>Gunneridae</taxon>
        <taxon>Pentapetalae</taxon>
        <taxon>asterids</taxon>
        <taxon>campanulids</taxon>
        <taxon>Asterales</taxon>
        <taxon>Asteraceae</taxon>
        <taxon>Asteroideae</taxon>
        <taxon>Anthemideae</taxon>
        <taxon>Anthemidinae</taxon>
        <taxon>Tanacetum</taxon>
    </lineage>
</organism>
<proteinExistence type="predicted"/>
<dbReference type="AlphaFoldDB" id="A0A6L2JSM8"/>
<dbReference type="PANTHER" id="PTHR15503">
    <property type="entry name" value="LDOC1 RELATED"/>
    <property type="match status" value="1"/>
</dbReference>
<evidence type="ECO:0000259" key="1">
    <source>
        <dbReference type="Pfam" id="PF17921"/>
    </source>
</evidence>
<protein>
    <recommendedName>
        <fullName evidence="1">Integrase zinc-binding domain-containing protein</fullName>
    </recommendedName>
</protein>
<dbReference type="SUPFAM" id="SSF56672">
    <property type="entry name" value="DNA/RNA polymerases"/>
    <property type="match status" value="1"/>
</dbReference>
<name>A0A6L2JSM8_TANCI</name>